<dbReference type="PANTHER" id="PTHR16684:SF11">
    <property type="entry name" value="CENTROMERE PROTEIN C"/>
    <property type="match status" value="1"/>
</dbReference>
<evidence type="ECO:0000256" key="1">
    <source>
        <dbReference type="ARBA" id="ARBA00004123"/>
    </source>
</evidence>
<evidence type="ECO:0000256" key="4">
    <source>
        <dbReference type="ARBA" id="ARBA00023242"/>
    </source>
</evidence>
<dbReference type="FunFam" id="2.60.120.10:FF:000033">
    <property type="entry name" value="Centromere protein C 1"/>
    <property type="match status" value="1"/>
</dbReference>
<feature type="region of interest" description="Disordered" evidence="7">
    <location>
        <begin position="402"/>
        <end position="443"/>
    </location>
</feature>
<keyword evidence="3" id="KW-0238">DNA-binding</keyword>
<feature type="compositionally biased region" description="Polar residues" evidence="7">
    <location>
        <begin position="119"/>
        <end position="135"/>
    </location>
</feature>
<dbReference type="Proteomes" id="UP000326565">
    <property type="component" value="Unassembled WGS sequence"/>
</dbReference>
<dbReference type="GO" id="GO:0051315">
    <property type="term" value="P:attachment of mitotic spindle microtubules to kinetochore"/>
    <property type="evidence" value="ECO:0007669"/>
    <property type="project" value="TreeGrafter"/>
</dbReference>
<evidence type="ECO:0000259" key="8">
    <source>
        <dbReference type="Pfam" id="PF11699"/>
    </source>
</evidence>
<feature type="compositionally biased region" description="Polar residues" evidence="7">
    <location>
        <begin position="270"/>
        <end position="282"/>
    </location>
</feature>
<feature type="compositionally biased region" description="Polar residues" evidence="7">
    <location>
        <begin position="185"/>
        <end position="194"/>
    </location>
</feature>
<comment type="function">
    <text evidence="5">Component of the kinetochore, a multiprotein complex that assembles on centromeric DNA and attaches chromosomes to spindle microtubules, mediating chromosome segregation and sister chromatid segregation during meiosis and mitosis. Component of the inner kinetochore constitutive centromere-associated network (CCAN), which serves as a structural platform for outer kinetochore assembly.</text>
</comment>
<dbReference type="Gene3D" id="2.60.120.10">
    <property type="entry name" value="Jelly Rolls"/>
    <property type="match status" value="1"/>
</dbReference>
<organism evidence="10 11">
    <name type="scientific">Aspergillus leporis</name>
    <dbReference type="NCBI Taxonomy" id="41062"/>
    <lineage>
        <taxon>Eukaryota</taxon>
        <taxon>Fungi</taxon>
        <taxon>Dikarya</taxon>
        <taxon>Ascomycota</taxon>
        <taxon>Pezizomycotina</taxon>
        <taxon>Eurotiomycetes</taxon>
        <taxon>Eurotiomycetidae</taxon>
        <taxon>Eurotiales</taxon>
        <taxon>Aspergillaceae</taxon>
        <taxon>Aspergillus</taxon>
        <taxon>Aspergillus subgen. Circumdati</taxon>
    </lineage>
</organism>
<dbReference type="GO" id="GO:0051455">
    <property type="term" value="P:spindle attachment to meiosis I kinetochore"/>
    <property type="evidence" value="ECO:0007669"/>
    <property type="project" value="TreeGrafter"/>
</dbReference>
<dbReference type="InterPro" id="IPR014710">
    <property type="entry name" value="RmlC-like_jellyroll"/>
</dbReference>
<feature type="region of interest" description="Disordered" evidence="7">
    <location>
        <begin position="586"/>
        <end position="631"/>
    </location>
</feature>
<dbReference type="OrthoDB" id="1939643at2759"/>
<dbReference type="EMBL" id="ML732465">
    <property type="protein sequence ID" value="KAB8067603.1"/>
    <property type="molecule type" value="Genomic_DNA"/>
</dbReference>
<reference evidence="10 11" key="1">
    <citation type="submission" date="2019-04" db="EMBL/GenBank/DDBJ databases">
        <title>Friends and foes A comparative genomics study of 23 Aspergillus species from section Flavi.</title>
        <authorList>
            <consortium name="DOE Joint Genome Institute"/>
            <person name="Kjaerbolling I."/>
            <person name="Vesth T."/>
            <person name="Frisvad J.C."/>
            <person name="Nybo J.L."/>
            <person name="Theobald S."/>
            <person name="Kildgaard S."/>
            <person name="Isbrandt T."/>
            <person name="Kuo A."/>
            <person name="Sato A."/>
            <person name="Lyhne E.K."/>
            <person name="Kogle M.E."/>
            <person name="Wiebenga A."/>
            <person name="Kun R.S."/>
            <person name="Lubbers R.J."/>
            <person name="Makela M.R."/>
            <person name="Barry K."/>
            <person name="Chovatia M."/>
            <person name="Clum A."/>
            <person name="Daum C."/>
            <person name="Haridas S."/>
            <person name="He G."/>
            <person name="LaButti K."/>
            <person name="Lipzen A."/>
            <person name="Mondo S."/>
            <person name="Riley R."/>
            <person name="Salamov A."/>
            <person name="Simmons B.A."/>
            <person name="Magnuson J.K."/>
            <person name="Henrissat B."/>
            <person name="Mortensen U.H."/>
            <person name="Larsen T.O."/>
            <person name="Devries R.P."/>
            <person name="Grigoriev I.V."/>
            <person name="Machida M."/>
            <person name="Baker S.E."/>
            <person name="Andersen M.R."/>
        </authorList>
    </citation>
    <scope>NUCLEOTIDE SEQUENCE [LARGE SCALE GENOMIC DNA]</scope>
    <source>
        <strain evidence="10 11">CBS 151.66</strain>
    </source>
</reference>
<comment type="similarity">
    <text evidence="2">Belongs to the CENP-C/MIF2 family.</text>
</comment>
<dbReference type="GO" id="GO:0019237">
    <property type="term" value="F:centromeric DNA binding"/>
    <property type="evidence" value="ECO:0007669"/>
    <property type="project" value="InterPro"/>
</dbReference>
<keyword evidence="11" id="KW-1185">Reference proteome</keyword>
<feature type="compositionally biased region" description="Acidic residues" evidence="7">
    <location>
        <begin position="195"/>
        <end position="212"/>
    </location>
</feature>
<name>A0A5N5WGR6_9EURO</name>
<keyword evidence="4" id="KW-0539">Nucleus</keyword>
<feature type="compositionally biased region" description="Polar residues" evidence="7">
    <location>
        <begin position="150"/>
        <end position="159"/>
    </location>
</feature>
<proteinExistence type="inferred from homology"/>
<dbReference type="InterPro" id="IPR028386">
    <property type="entry name" value="CENP-C/Mif2/cnp3"/>
</dbReference>
<evidence type="ECO:0000259" key="9">
    <source>
        <dbReference type="Pfam" id="PF15624"/>
    </source>
</evidence>
<dbReference type="GO" id="GO:0005634">
    <property type="term" value="C:nucleus"/>
    <property type="evidence" value="ECO:0007669"/>
    <property type="project" value="UniProtKB-SubCell"/>
</dbReference>
<evidence type="ECO:0000256" key="7">
    <source>
        <dbReference type="SAM" id="MobiDB-lite"/>
    </source>
</evidence>
<evidence type="ECO:0000256" key="5">
    <source>
        <dbReference type="ARBA" id="ARBA00057947"/>
    </source>
</evidence>
<dbReference type="Pfam" id="PF11699">
    <property type="entry name" value="CENP-C_C"/>
    <property type="match status" value="1"/>
</dbReference>
<dbReference type="SUPFAM" id="SSF51182">
    <property type="entry name" value="RmlC-like cupins"/>
    <property type="match status" value="1"/>
</dbReference>
<dbReference type="InterPro" id="IPR011051">
    <property type="entry name" value="RmlC_Cupin_sf"/>
</dbReference>
<feature type="domain" description="Mif2 N-terminal" evidence="9">
    <location>
        <begin position="14"/>
        <end position="138"/>
    </location>
</feature>
<feature type="compositionally biased region" description="Basic and acidic residues" evidence="7">
    <location>
        <begin position="314"/>
        <end position="335"/>
    </location>
</feature>
<gene>
    <name evidence="10" type="ORF">BDV29DRAFT_185878</name>
</gene>
<dbReference type="InterPro" id="IPR028929">
    <property type="entry name" value="Mif2_N"/>
</dbReference>
<feature type="domain" description="Mif2/CENP-C cupin" evidence="8">
    <location>
        <begin position="495"/>
        <end position="579"/>
    </location>
</feature>
<evidence type="ECO:0000313" key="10">
    <source>
        <dbReference type="EMBL" id="KAB8067603.1"/>
    </source>
</evidence>
<feature type="compositionally biased region" description="Basic and acidic residues" evidence="7">
    <location>
        <begin position="51"/>
        <end position="63"/>
    </location>
</feature>
<sequence>MAPRGPTKARDYDYSNVGKLGRRTGITVKEGKRDEHGMEDIDGMWSSPEKSPLRDNGFNDRNEASVGSDGMSMDEGNAPGPADFLNGMNGGRGSYFPPPVARSPMKTGLTGSPRRTPGLRSSQSPQRGLPSSSPSDGKGLGNTKGDSRQDVSPLTNRSINAPPLNYLNNVRNKATGKMPEVRASFSDSDTNNESNGDENADTFEQIQDDFADSFDAGNDTITEDQMEEPDGNSMVAPAPSIMAATLHKKVQMKTGPRNKKSDRRELGRIQGSTDLNELQEQESSQKRKRPGRPPKNQRSAGNDMEGQRPSKKPKTSDKTARESDPSSHPELDRVVENYVSRTGPLKGRSLYILKRETPMDSSTTHTRSGRVSVRPLAYWKNERCVYGDGEAAEGERYPLSTIKEIIRTEEQEPERRKTKKGRPSKKSKSKKTKDDVESEDEEDYADLWEKEAGVLHGYIRKWDPEAQTGADEEEVLDIAYAPSGIETRDVKGSSFRFAKLLSSPFLGSGIVELPSGGVKKPKNSKKMHMVFYVCHGRVQVDISGVQFSAGKGCVFQVPRGNYYSFANTHGKDARLFFTQGCVPTEGNGSVPGSASKNDTMEEEPTPQISRPTGAGKGRPKGKQKAGGFKTS</sequence>
<dbReference type="PANTHER" id="PTHR16684">
    <property type="entry name" value="CENTROMERE PROTEIN C"/>
    <property type="match status" value="1"/>
</dbReference>
<dbReference type="InterPro" id="IPR025974">
    <property type="entry name" value="Mif2/CENP-C_cupin"/>
</dbReference>
<dbReference type="CDD" id="cd06993">
    <property type="entry name" value="cupin_CENP-C_C"/>
    <property type="match status" value="1"/>
</dbReference>
<feature type="region of interest" description="Disordered" evidence="7">
    <location>
        <begin position="21"/>
        <end position="344"/>
    </location>
</feature>
<accession>A0A5N5WGR6</accession>
<feature type="compositionally biased region" description="Basic residues" evidence="7">
    <location>
        <begin position="246"/>
        <end position="261"/>
    </location>
</feature>
<evidence type="ECO:0000256" key="6">
    <source>
        <dbReference type="ARBA" id="ARBA00075033"/>
    </source>
</evidence>
<comment type="subcellular location">
    <subcellularLocation>
        <location evidence="1">Nucleus</location>
    </subcellularLocation>
</comment>
<evidence type="ECO:0000256" key="2">
    <source>
        <dbReference type="ARBA" id="ARBA00010291"/>
    </source>
</evidence>
<evidence type="ECO:0000313" key="11">
    <source>
        <dbReference type="Proteomes" id="UP000326565"/>
    </source>
</evidence>
<dbReference type="Pfam" id="PF15624">
    <property type="entry name" value="Mif2_N"/>
    <property type="match status" value="1"/>
</dbReference>
<dbReference type="AlphaFoldDB" id="A0A5N5WGR6"/>
<protein>
    <recommendedName>
        <fullName evidence="6">CENP-C homolog</fullName>
    </recommendedName>
</protein>
<dbReference type="GO" id="GO:0051382">
    <property type="term" value="P:kinetochore assembly"/>
    <property type="evidence" value="ECO:0007669"/>
    <property type="project" value="InterPro"/>
</dbReference>
<feature type="compositionally biased region" description="Basic and acidic residues" evidence="7">
    <location>
        <begin position="404"/>
        <end position="415"/>
    </location>
</feature>
<feature type="compositionally biased region" description="Basic and acidic residues" evidence="7">
    <location>
        <begin position="29"/>
        <end position="39"/>
    </location>
</feature>
<feature type="compositionally biased region" description="Acidic residues" evidence="7">
    <location>
        <begin position="221"/>
        <end position="230"/>
    </location>
</feature>
<feature type="compositionally biased region" description="Basic residues" evidence="7">
    <location>
        <begin position="416"/>
        <end position="431"/>
    </location>
</feature>
<evidence type="ECO:0000256" key="3">
    <source>
        <dbReference type="ARBA" id="ARBA00023125"/>
    </source>
</evidence>
<feature type="compositionally biased region" description="Polar residues" evidence="7">
    <location>
        <begin position="586"/>
        <end position="597"/>
    </location>
</feature>
<dbReference type="GO" id="GO:0000776">
    <property type="term" value="C:kinetochore"/>
    <property type="evidence" value="ECO:0007669"/>
    <property type="project" value="InterPro"/>
</dbReference>